<proteinExistence type="predicted"/>
<dbReference type="Proteomes" id="UP000019744">
    <property type="component" value="Segment"/>
</dbReference>
<dbReference type="EMBL" id="KJ451625">
    <property type="protein sequence ID" value="AHN66690.1"/>
    <property type="molecule type" value="Genomic_DNA"/>
</dbReference>
<keyword evidence="2" id="KW-1185">Reference proteome</keyword>
<sequence length="24" mass="2606">MVNQNVENGVYEITKLLADAKAGK</sequence>
<dbReference type="GeneID" id="19487422"/>
<accession>X2JLG8</accession>
<protein>
    <submittedName>
        <fullName evidence="1">Uncharacterized protein</fullName>
    </submittedName>
</protein>
<dbReference type="KEGG" id="vg:19487422"/>
<name>X2JLG8_9CAUD</name>
<reference evidence="1 2" key="1">
    <citation type="journal article" date="2014" name="Genome Announc.">
        <title>Complete Genome Sequence of Bacillus cereus Sensu Lato Bacteriophage Bcp1.</title>
        <authorList>
            <person name="Schuch R."/>
            <person name="Pelzek A.J."/>
            <person name="Fazzini M.M."/>
            <person name="Nelson D.C."/>
            <person name="Fischetti V.A."/>
        </authorList>
    </citation>
    <scope>NUCLEOTIDE SEQUENCE [LARGE SCALE GENOMIC DNA]</scope>
</reference>
<dbReference type="RefSeq" id="YP_009031498.1">
    <property type="nucleotide sequence ID" value="NC_024137.1"/>
</dbReference>
<evidence type="ECO:0000313" key="1">
    <source>
        <dbReference type="EMBL" id="AHN66690.1"/>
    </source>
</evidence>
<evidence type="ECO:0000313" key="2">
    <source>
        <dbReference type="Proteomes" id="UP000019744"/>
    </source>
</evidence>
<gene>
    <name evidence="1" type="ORF">Bcp1_215</name>
</gene>
<organism evidence="1 2">
    <name type="scientific">Bacillus phage Bcp1</name>
    <dbReference type="NCBI Taxonomy" id="584892"/>
    <lineage>
        <taxon>Viruses</taxon>
        <taxon>Duplodnaviria</taxon>
        <taxon>Heunggongvirae</taxon>
        <taxon>Uroviricota</taxon>
        <taxon>Caudoviricetes</taxon>
        <taxon>Herelleviridae</taxon>
        <taxon>Bastillevirinae</taxon>
        <taxon>Caeruleovirus</taxon>
        <taxon>Caeruleovirus Bcp1</taxon>
    </lineage>
</organism>